<gene>
    <name evidence="1" type="ORF">FLAPXU55_04067</name>
</gene>
<accession>A0A9N8J551</accession>
<evidence type="ECO:0000313" key="1">
    <source>
        <dbReference type="EMBL" id="CAC9976343.1"/>
    </source>
</evidence>
<sequence length="225" mass="25463">MFYVRLNKLRIIKNGDIIGKGEIQFMSFINQSNDSLPNLNEFFETNDEDRKKEIIKDSVSRVIQSRILMTIDKVKDKSIITFGDTGYIVYKDEKIPKDFSWQIVAVELDKKTRDNAGLIKSVLTDSNVDTITKGIQALAKGSNPVSGAVVELSKLVVGVILDIAKNKKDDQIGYYLTSFIEKLDYPNGIRDRQDIPDLTGNMFVDYSIFGYLDYAVEAVENLKTL</sequence>
<comment type="caution">
    <text evidence="1">The sequence shown here is derived from an EMBL/GenBank/DDBJ whole genome shotgun (WGS) entry which is preliminary data.</text>
</comment>
<dbReference type="AlphaFoldDB" id="A0A9N8J551"/>
<protein>
    <submittedName>
        <fullName evidence="1">Uncharacterized protein</fullName>
    </submittedName>
</protein>
<dbReference type="Proteomes" id="UP000533639">
    <property type="component" value="Unassembled WGS sequence"/>
</dbReference>
<dbReference type="EMBL" id="CAIJDE010000062">
    <property type="protein sequence ID" value="CAC9976343.1"/>
    <property type="molecule type" value="Genomic_DNA"/>
</dbReference>
<name>A0A9N8J551_9FLAO</name>
<keyword evidence="2" id="KW-1185">Reference proteome</keyword>
<organism evidence="1 2">
    <name type="scientific">Flavobacterium panici</name>
    <dbReference type="NCBI Taxonomy" id="2654843"/>
    <lineage>
        <taxon>Bacteria</taxon>
        <taxon>Pseudomonadati</taxon>
        <taxon>Bacteroidota</taxon>
        <taxon>Flavobacteriia</taxon>
        <taxon>Flavobacteriales</taxon>
        <taxon>Flavobacteriaceae</taxon>
        <taxon>Flavobacterium</taxon>
    </lineage>
</organism>
<dbReference type="RefSeq" id="WP_180860792.1">
    <property type="nucleotide sequence ID" value="NZ_CAIJDE010000062.1"/>
</dbReference>
<evidence type="ECO:0000313" key="2">
    <source>
        <dbReference type="Proteomes" id="UP000533639"/>
    </source>
</evidence>
<proteinExistence type="predicted"/>
<reference evidence="1 2" key="1">
    <citation type="submission" date="2020-06" db="EMBL/GenBank/DDBJ databases">
        <authorList>
            <person name="Criscuolo A."/>
        </authorList>
    </citation>
    <scope>NUCLEOTIDE SEQUENCE [LARGE SCALE GENOMIC DNA]</scope>
    <source>
        <strain evidence="1">PXU-55</strain>
    </source>
</reference>